<evidence type="ECO:0000313" key="14">
    <source>
        <dbReference type="Proteomes" id="UP001549921"/>
    </source>
</evidence>
<keyword evidence="3" id="KW-0433">Leucine-rich repeat</keyword>
<evidence type="ECO:0000256" key="6">
    <source>
        <dbReference type="ARBA" id="ARBA00022737"/>
    </source>
</evidence>
<comment type="similarity">
    <text evidence="2">Belongs to the Toll-like receptor family.</text>
</comment>
<keyword evidence="9" id="KW-0675">Receptor</keyword>
<evidence type="ECO:0000313" key="13">
    <source>
        <dbReference type="EMBL" id="KAL0809149.1"/>
    </source>
</evidence>
<keyword evidence="4" id="KW-0812">Transmembrane</keyword>
<sequence length="961" mass="107952">MIRCKTVLLLTLALSASAGAWYDCRSKYFDPLSVLWRYSVPECGCTVTVSEVFCRVRAPTRPLKITVKCDSHDSNYTAIPYAEFEKFSPASNFTLIALSMLDCKLPSTFASLLANFGHADAELLEIMLASMGGELQGVHVRGLRKVRKMVLYKAAEQSRFPRDIFDALPDLEDFDVSFAQLRLEGSGGDDSIDGTSRFALRSLSLTSCGINDVPPGAFTGLGNITKLYLYDNFIKNLTRDAFRGLTNLGALGLSDNPITSLPSQVFAFTPRLRRLYLDKTLLGTVPGDAFQGLQHLEVITFQKGNDTITFGAQALALSSLKELTIQGTLQSPLPKDLIEGSVALQTLIIRYAGLKIIPKGFFATQQRLQKLDLRGNELTTLDVDIFQSLKALVDLNLSGNRIKEFPGNIFFGLRNLKTVSANNNGLQYIADNAFDAGNDITYLALNDNMLTSEVLCSLRLFWVMPRLEDLRLQGNRISYMIPDWKRFYSLQKLDLSRNNFTALEEADITFQSFKLKLNLRENRITNIKIHTLPSVEFVYKTTVFLDDNPFRCDCELYMFVRASRHLQNSRYIPRITLDPEHAACASPPSLAGTLIQDLPLTSLTCSLPLRDCPANCTCDVRPATRTLELDCESEPSMYPNPEDYEQKISILHLRNLPSQPLTLPSHVVSLNLAGLGLTEPPLLKTHNIQKLDLSRNQLTNAPLELLKENLTLRLSGNEFFCDCSHLDSVYVLQSNAARIDDAEIVKCGGGEYLMNIKVEKLCEIKKETVIGVTLAVLGGLVAIVAGLANRYSLEIKVFLFSRGWCQSWVHEDDIDNAEYDAFVSFSQDDAQWVAEQLLPKLEGEPNNYKLCVHYRDWVVGDMIPAQIATSVEQSRRTIVVLTKNFLKSTWAPLEFRAANAHAQRERRARVLVVVLGEIPDCEEMDAELRAYLSTNTYLKWGDPWFWEKLKYAMPHRRQNAR</sequence>
<dbReference type="SMART" id="SM00082">
    <property type="entry name" value="LRRCT"/>
    <property type="match status" value="1"/>
</dbReference>
<dbReference type="AlphaFoldDB" id="A0ABD0S4Z5"/>
<evidence type="ECO:0000256" key="5">
    <source>
        <dbReference type="ARBA" id="ARBA00022729"/>
    </source>
</evidence>
<dbReference type="SUPFAM" id="SSF52200">
    <property type="entry name" value="Toll/Interleukin receptor TIR domain"/>
    <property type="match status" value="1"/>
</dbReference>
<keyword evidence="8" id="KW-0472">Membrane</keyword>
<dbReference type="PRINTS" id="PR01537">
    <property type="entry name" value="INTRLKN1R1F"/>
</dbReference>
<dbReference type="PROSITE" id="PS50104">
    <property type="entry name" value="TIR"/>
    <property type="match status" value="1"/>
</dbReference>
<dbReference type="InterPro" id="IPR000483">
    <property type="entry name" value="Cys-rich_flank_reg_C"/>
</dbReference>
<dbReference type="Proteomes" id="UP001549921">
    <property type="component" value="Unassembled WGS sequence"/>
</dbReference>
<keyword evidence="6" id="KW-0677">Repeat</keyword>
<keyword evidence="7" id="KW-1133">Transmembrane helix</keyword>
<evidence type="ECO:0000256" key="8">
    <source>
        <dbReference type="ARBA" id="ARBA00023136"/>
    </source>
</evidence>
<dbReference type="InterPro" id="IPR032675">
    <property type="entry name" value="LRR_dom_sf"/>
</dbReference>
<keyword evidence="5 11" id="KW-0732">Signal</keyword>
<dbReference type="Gene3D" id="3.40.50.10140">
    <property type="entry name" value="Toll/interleukin-1 receptor homology (TIR) domain"/>
    <property type="match status" value="1"/>
</dbReference>
<dbReference type="Pfam" id="PF13855">
    <property type="entry name" value="LRR_8"/>
    <property type="match status" value="2"/>
</dbReference>
<dbReference type="PANTHER" id="PTHR24365:SF541">
    <property type="entry name" value="PROTEIN TOLL-RELATED"/>
    <property type="match status" value="1"/>
</dbReference>
<evidence type="ECO:0000256" key="4">
    <source>
        <dbReference type="ARBA" id="ARBA00022692"/>
    </source>
</evidence>
<proteinExistence type="inferred from homology"/>
<evidence type="ECO:0000256" key="1">
    <source>
        <dbReference type="ARBA" id="ARBA00004479"/>
    </source>
</evidence>
<reference evidence="13 14" key="1">
    <citation type="submission" date="2024-06" db="EMBL/GenBank/DDBJ databases">
        <title>A chromosome-level genome assembly of beet webworm, Loxostege sticticalis.</title>
        <authorList>
            <person name="Zhang Y."/>
        </authorList>
    </citation>
    <scope>NUCLEOTIDE SEQUENCE [LARGE SCALE GENOMIC DNA]</scope>
    <source>
        <strain evidence="13">AQ028</strain>
        <tissue evidence="13">Male pupae</tissue>
    </source>
</reference>
<evidence type="ECO:0000256" key="7">
    <source>
        <dbReference type="ARBA" id="ARBA00022989"/>
    </source>
</evidence>
<dbReference type="GO" id="GO:0071944">
    <property type="term" value="C:cell periphery"/>
    <property type="evidence" value="ECO:0007669"/>
    <property type="project" value="UniProtKB-ARBA"/>
</dbReference>
<dbReference type="Pfam" id="PF01582">
    <property type="entry name" value="TIR"/>
    <property type="match status" value="1"/>
</dbReference>
<evidence type="ECO:0000259" key="12">
    <source>
        <dbReference type="PROSITE" id="PS50104"/>
    </source>
</evidence>
<dbReference type="PROSITE" id="PS51450">
    <property type="entry name" value="LRR"/>
    <property type="match status" value="3"/>
</dbReference>
<evidence type="ECO:0000256" key="3">
    <source>
        <dbReference type="ARBA" id="ARBA00022614"/>
    </source>
</evidence>
<comment type="caution">
    <text evidence="13">The sequence shown here is derived from an EMBL/GenBank/DDBJ whole genome shotgun (WGS) entry which is preliminary data.</text>
</comment>
<dbReference type="PANTHER" id="PTHR24365">
    <property type="entry name" value="TOLL-LIKE RECEPTOR"/>
    <property type="match status" value="1"/>
</dbReference>
<dbReference type="SMART" id="SM00369">
    <property type="entry name" value="LRR_TYP"/>
    <property type="match status" value="10"/>
</dbReference>
<dbReference type="InterPro" id="IPR003591">
    <property type="entry name" value="Leu-rich_rpt_typical-subtyp"/>
</dbReference>
<evidence type="ECO:0000256" key="9">
    <source>
        <dbReference type="ARBA" id="ARBA00023170"/>
    </source>
</evidence>
<gene>
    <name evidence="13" type="ORF">ABMA28_011384</name>
</gene>
<name>A0ABD0S4Z5_LOXSC</name>
<dbReference type="EMBL" id="JBEDNZ010000029">
    <property type="protein sequence ID" value="KAL0809149.1"/>
    <property type="molecule type" value="Genomic_DNA"/>
</dbReference>
<dbReference type="InterPro" id="IPR000157">
    <property type="entry name" value="TIR_dom"/>
</dbReference>
<dbReference type="SUPFAM" id="SSF52058">
    <property type="entry name" value="L domain-like"/>
    <property type="match status" value="2"/>
</dbReference>
<dbReference type="InterPro" id="IPR001611">
    <property type="entry name" value="Leu-rich_rpt"/>
</dbReference>
<feature type="domain" description="TIR" evidence="12">
    <location>
        <begin position="817"/>
        <end position="953"/>
    </location>
</feature>
<dbReference type="SMART" id="SM00255">
    <property type="entry name" value="TIR"/>
    <property type="match status" value="1"/>
</dbReference>
<feature type="signal peptide" evidence="11">
    <location>
        <begin position="1"/>
        <end position="20"/>
    </location>
</feature>
<keyword evidence="10" id="KW-0325">Glycoprotein</keyword>
<dbReference type="FunFam" id="3.40.50.10140:FF:000026">
    <property type="entry name" value="Toll-like receptor 2"/>
    <property type="match status" value="1"/>
</dbReference>
<accession>A0ABD0S4Z5</accession>
<feature type="chain" id="PRO_5044792871" description="TIR domain-containing protein" evidence="11">
    <location>
        <begin position="21"/>
        <end position="961"/>
    </location>
</feature>
<evidence type="ECO:0000256" key="11">
    <source>
        <dbReference type="SAM" id="SignalP"/>
    </source>
</evidence>
<evidence type="ECO:0000256" key="2">
    <source>
        <dbReference type="ARBA" id="ARBA00009634"/>
    </source>
</evidence>
<dbReference type="InterPro" id="IPR035897">
    <property type="entry name" value="Toll_tir_struct_dom_sf"/>
</dbReference>
<dbReference type="Gene3D" id="3.80.10.10">
    <property type="entry name" value="Ribonuclease Inhibitor"/>
    <property type="match status" value="3"/>
</dbReference>
<organism evidence="13 14">
    <name type="scientific">Loxostege sticticalis</name>
    <name type="common">Beet webworm moth</name>
    <dbReference type="NCBI Taxonomy" id="481309"/>
    <lineage>
        <taxon>Eukaryota</taxon>
        <taxon>Metazoa</taxon>
        <taxon>Ecdysozoa</taxon>
        <taxon>Arthropoda</taxon>
        <taxon>Hexapoda</taxon>
        <taxon>Insecta</taxon>
        <taxon>Pterygota</taxon>
        <taxon>Neoptera</taxon>
        <taxon>Endopterygota</taxon>
        <taxon>Lepidoptera</taxon>
        <taxon>Glossata</taxon>
        <taxon>Ditrysia</taxon>
        <taxon>Pyraloidea</taxon>
        <taxon>Crambidae</taxon>
        <taxon>Pyraustinae</taxon>
        <taxon>Loxostege</taxon>
    </lineage>
</organism>
<evidence type="ECO:0000256" key="10">
    <source>
        <dbReference type="ARBA" id="ARBA00023180"/>
    </source>
</evidence>
<comment type="subcellular location">
    <subcellularLocation>
        <location evidence="1">Membrane</location>
        <topology evidence="1">Single-pass type I membrane protein</topology>
    </subcellularLocation>
</comment>
<protein>
    <recommendedName>
        <fullName evidence="12">TIR domain-containing protein</fullName>
    </recommendedName>
</protein>
<dbReference type="GO" id="GO:0016020">
    <property type="term" value="C:membrane"/>
    <property type="evidence" value="ECO:0007669"/>
    <property type="project" value="UniProtKB-SubCell"/>
</dbReference>